<dbReference type="RefSeq" id="WP_217898546.1">
    <property type="nucleotide sequence ID" value="NZ_FZNW01000013.1"/>
</dbReference>
<evidence type="ECO:0000259" key="4">
    <source>
        <dbReference type="PROSITE" id="PS50213"/>
    </source>
</evidence>
<organism evidence="5 6">
    <name type="scientific">Haloechinothrix alba</name>
    <dbReference type="NCBI Taxonomy" id="664784"/>
    <lineage>
        <taxon>Bacteria</taxon>
        <taxon>Bacillati</taxon>
        <taxon>Actinomycetota</taxon>
        <taxon>Actinomycetes</taxon>
        <taxon>Pseudonocardiales</taxon>
        <taxon>Pseudonocardiaceae</taxon>
        <taxon>Haloechinothrix</taxon>
    </lineage>
</organism>
<dbReference type="Gene3D" id="2.30.180.10">
    <property type="entry name" value="FAS1 domain"/>
    <property type="match status" value="1"/>
</dbReference>
<dbReference type="GO" id="GO:0050839">
    <property type="term" value="F:cell adhesion molecule binding"/>
    <property type="evidence" value="ECO:0007669"/>
    <property type="project" value="TreeGrafter"/>
</dbReference>
<accession>A0A238Y0I8</accession>
<dbReference type="Proteomes" id="UP000198348">
    <property type="component" value="Unassembled WGS sequence"/>
</dbReference>
<dbReference type="PANTHER" id="PTHR10900:SF77">
    <property type="entry name" value="FI19380P1"/>
    <property type="match status" value="1"/>
</dbReference>
<dbReference type="SUPFAM" id="SSF82153">
    <property type="entry name" value="FAS1 domain"/>
    <property type="match status" value="1"/>
</dbReference>
<dbReference type="Pfam" id="PF02469">
    <property type="entry name" value="Fasciclin"/>
    <property type="match status" value="1"/>
</dbReference>
<sequence length="216" mass="21702">MRTKRTAGILAGVAATAMLLGACDTAGDEETASGDASAETDNGTGEGDARQGADEGAGATGQPFGAACDAVPEDGDGSFDGMAQDPVATAASNNPVLSTLVTAVGEAELVDTLNGAEDITVFAPANDAFEAIPSEDLDALLADQEALTDVLTYHVVDERLTLDDLGDGEFETLQGSSVQTTADGENVTVDGDAQVVCGNVQTANATVYIIDAVLMP</sequence>
<evidence type="ECO:0000256" key="1">
    <source>
        <dbReference type="ARBA" id="ARBA00022729"/>
    </source>
</evidence>
<dbReference type="AlphaFoldDB" id="A0A238Y0I8"/>
<dbReference type="GO" id="GO:0031012">
    <property type="term" value="C:extracellular matrix"/>
    <property type="evidence" value="ECO:0007669"/>
    <property type="project" value="TreeGrafter"/>
</dbReference>
<evidence type="ECO:0000256" key="3">
    <source>
        <dbReference type="SAM" id="SignalP"/>
    </source>
</evidence>
<dbReference type="GO" id="GO:0030198">
    <property type="term" value="P:extracellular matrix organization"/>
    <property type="evidence" value="ECO:0007669"/>
    <property type="project" value="TreeGrafter"/>
</dbReference>
<keyword evidence="6" id="KW-1185">Reference proteome</keyword>
<dbReference type="GO" id="GO:0005615">
    <property type="term" value="C:extracellular space"/>
    <property type="evidence" value="ECO:0007669"/>
    <property type="project" value="TreeGrafter"/>
</dbReference>
<dbReference type="PROSITE" id="PS51257">
    <property type="entry name" value="PROKAR_LIPOPROTEIN"/>
    <property type="match status" value="1"/>
</dbReference>
<dbReference type="FunFam" id="2.30.180.10:FF:000019">
    <property type="entry name" value="Cell surface lipoprotein"/>
    <property type="match status" value="1"/>
</dbReference>
<feature type="signal peptide" evidence="3">
    <location>
        <begin position="1"/>
        <end position="22"/>
    </location>
</feature>
<evidence type="ECO:0000313" key="6">
    <source>
        <dbReference type="Proteomes" id="UP000198348"/>
    </source>
</evidence>
<evidence type="ECO:0000256" key="2">
    <source>
        <dbReference type="SAM" id="MobiDB-lite"/>
    </source>
</evidence>
<name>A0A238Y0I8_9PSEU</name>
<feature type="chain" id="PRO_5038938485" evidence="3">
    <location>
        <begin position="23"/>
        <end position="216"/>
    </location>
</feature>
<protein>
    <submittedName>
        <fullName evidence="5">Uncaracterized surface protein containing fasciclin (FAS1) repeats</fullName>
    </submittedName>
</protein>
<dbReference type="InterPro" id="IPR050904">
    <property type="entry name" value="Adhesion/Biosynth-related"/>
</dbReference>
<evidence type="ECO:0000313" key="5">
    <source>
        <dbReference type="EMBL" id="SNR64482.1"/>
    </source>
</evidence>
<feature type="region of interest" description="Disordered" evidence="2">
    <location>
        <begin position="27"/>
        <end position="65"/>
    </location>
</feature>
<dbReference type="PROSITE" id="PS50213">
    <property type="entry name" value="FAS1"/>
    <property type="match status" value="1"/>
</dbReference>
<dbReference type="EMBL" id="FZNW01000013">
    <property type="protein sequence ID" value="SNR64482.1"/>
    <property type="molecule type" value="Genomic_DNA"/>
</dbReference>
<dbReference type="InterPro" id="IPR000782">
    <property type="entry name" value="FAS1_domain"/>
</dbReference>
<keyword evidence="1 3" id="KW-0732">Signal</keyword>
<dbReference type="GO" id="GO:0007155">
    <property type="term" value="P:cell adhesion"/>
    <property type="evidence" value="ECO:0007669"/>
    <property type="project" value="TreeGrafter"/>
</dbReference>
<dbReference type="PANTHER" id="PTHR10900">
    <property type="entry name" value="PERIOSTIN-RELATED"/>
    <property type="match status" value="1"/>
</dbReference>
<proteinExistence type="predicted"/>
<gene>
    <name evidence="5" type="ORF">SAMN06265360_11316</name>
</gene>
<dbReference type="InterPro" id="IPR036378">
    <property type="entry name" value="FAS1_dom_sf"/>
</dbReference>
<dbReference type="SMART" id="SM00554">
    <property type="entry name" value="FAS1"/>
    <property type="match status" value="1"/>
</dbReference>
<reference evidence="5 6" key="1">
    <citation type="submission" date="2017-06" db="EMBL/GenBank/DDBJ databases">
        <authorList>
            <person name="Kim H.J."/>
            <person name="Triplett B.A."/>
        </authorList>
    </citation>
    <scope>NUCLEOTIDE SEQUENCE [LARGE SCALE GENOMIC DNA]</scope>
    <source>
        <strain evidence="5 6">DSM 45207</strain>
    </source>
</reference>
<feature type="domain" description="FAS1" evidence="4">
    <location>
        <begin position="84"/>
        <end position="214"/>
    </location>
</feature>